<evidence type="ECO:0000256" key="1">
    <source>
        <dbReference type="ARBA" id="ARBA00007073"/>
    </source>
</evidence>
<reference evidence="2 3" key="1">
    <citation type="journal article" date="2015" name="Environ. Microbiol.">
        <title>Genome analyses suggest the presence of polyploidy and recent human-driven expansions in eight global populations of the honeybee pathogen Nosema ceranae.</title>
        <authorList>
            <person name="Pelin A."/>
            <person name="Selman M."/>
            <person name="Aris-Brosou S."/>
            <person name="Farinelli L."/>
            <person name="Corradi N."/>
        </authorList>
    </citation>
    <scope>NUCLEOTIDE SEQUENCE [LARGE SCALE GENOMIC DNA]</scope>
    <source>
        <strain evidence="2 3">PA08 1199</strain>
    </source>
</reference>
<comment type="similarity">
    <text evidence="1">Belongs to the CTAG/PCC1 family.</text>
</comment>
<keyword evidence="3" id="KW-1185">Reference proteome</keyword>
<dbReference type="AlphaFoldDB" id="A0A0F9WF99"/>
<dbReference type="InterPro" id="IPR015419">
    <property type="entry name" value="CTAG/Pcc1"/>
</dbReference>
<proteinExistence type="inferred from homology"/>
<comment type="caution">
    <text evidence="2">The sequence shown here is derived from an EMBL/GenBank/DDBJ whole genome shotgun (WGS) entry which is preliminary data.</text>
</comment>
<protein>
    <recommendedName>
        <fullName evidence="4">Transcription factor pcc1</fullName>
    </recommendedName>
</protein>
<dbReference type="Pfam" id="PF09341">
    <property type="entry name" value="Pcc1"/>
    <property type="match status" value="1"/>
</dbReference>
<dbReference type="GeneID" id="36321439"/>
<organism evidence="2 3">
    <name type="scientific">Vairimorpha ceranae</name>
    <dbReference type="NCBI Taxonomy" id="40302"/>
    <lineage>
        <taxon>Eukaryota</taxon>
        <taxon>Fungi</taxon>
        <taxon>Fungi incertae sedis</taxon>
        <taxon>Microsporidia</taxon>
        <taxon>Nosematidae</taxon>
        <taxon>Vairimorpha</taxon>
    </lineage>
</organism>
<evidence type="ECO:0000313" key="3">
    <source>
        <dbReference type="Proteomes" id="UP000034350"/>
    </source>
</evidence>
<evidence type="ECO:0000313" key="2">
    <source>
        <dbReference type="EMBL" id="KKO76016.1"/>
    </source>
</evidence>
<name>A0A0F9WF99_9MICR</name>
<dbReference type="RefSeq" id="XP_024331758.1">
    <property type="nucleotide sequence ID" value="XM_024476486.1"/>
</dbReference>
<evidence type="ECO:0008006" key="4">
    <source>
        <dbReference type="Google" id="ProtNLM"/>
    </source>
</evidence>
<dbReference type="Gene3D" id="3.30.310.50">
    <property type="entry name" value="Alpha-D-phosphohexomutase, C-terminal domain"/>
    <property type="match status" value="1"/>
</dbReference>
<dbReference type="Proteomes" id="UP000034350">
    <property type="component" value="Unassembled WGS sequence"/>
</dbReference>
<dbReference type="EMBL" id="JPQZ01000008">
    <property type="protein sequence ID" value="KKO76016.1"/>
    <property type="molecule type" value="Genomic_DNA"/>
</dbReference>
<gene>
    <name evidence="2" type="ORF">AAJ76_800076036</name>
</gene>
<accession>A0A0F9WF99</accession>
<dbReference type="VEuPathDB" id="MicrosporidiaDB:AAJ76_800076036"/>
<sequence>MKYEIKIRYPCENPEIICNSIKQDDIENTTCNLKYTIEETYLSVVISSTDIKNLQKSFNSFSQRFKLAEDAYNFCKE</sequence>